<gene>
    <name evidence="2" type="ORF">BV87_03590</name>
</gene>
<evidence type="ECO:0000259" key="1">
    <source>
        <dbReference type="Pfam" id="PF13471"/>
    </source>
</evidence>
<evidence type="ECO:0000313" key="3">
    <source>
        <dbReference type="Proteomes" id="UP000037029"/>
    </source>
</evidence>
<reference evidence="2 3" key="1">
    <citation type="submission" date="2017-04" db="EMBL/GenBank/DDBJ databases">
        <title>Characterization, genome and methylation analysis of a phthalic acid esters degrading strain Sphingobium yanoikuyae SHJ.</title>
        <authorList>
            <person name="Feng L."/>
        </authorList>
    </citation>
    <scope>NUCLEOTIDE SEQUENCE [LARGE SCALE GENOMIC DNA]</scope>
    <source>
        <strain evidence="2 3">SHJ</strain>
    </source>
</reference>
<dbReference type="EMBL" id="CP020925">
    <property type="protein sequence ID" value="ATP17560.1"/>
    <property type="molecule type" value="Genomic_DNA"/>
</dbReference>
<proteinExistence type="predicted"/>
<sequence>MARADINWCDVGGRIVVIDVARDIYLQLPQHLVEAFHALRHSGARADGPAHQFEALARIGLCDADFGRPAEPSHITVPAQDAPPPATADIQRRPLVTGATGAAIVRIITMRLAVRLIPLRLLIRWARRLQSRPSVPMTPGQAAARTALFVRARQLFPARDTCLPDSMALLLFLRSRNMACRLVLGVRLDPFEAHCWVQDHDMILGDTHERVACFTPILQL</sequence>
<organism evidence="2 3">
    <name type="scientific">Sphingobium yanoikuyae</name>
    <name type="common">Sphingomonas yanoikuyae</name>
    <dbReference type="NCBI Taxonomy" id="13690"/>
    <lineage>
        <taxon>Bacteria</taxon>
        <taxon>Pseudomonadati</taxon>
        <taxon>Pseudomonadota</taxon>
        <taxon>Alphaproteobacteria</taxon>
        <taxon>Sphingomonadales</taxon>
        <taxon>Sphingomonadaceae</taxon>
        <taxon>Sphingobium</taxon>
    </lineage>
</organism>
<protein>
    <recommendedName>
        <fullName evidence="1">Microcin J25-processing protein McjB C-terminal domain-containing protein</fullName>
    </recommendedName>
</protein>
<dbReference type="Proteomes" id="UP000037029">
    <property type="component" value="Chromosome"/>
</dbReference>
<dbReference type="InterPro" id="IPR053521">
    <property type="entry name" value="McjB-like"/>
</dbReference>
<dbReference type="NCBIfam" id="NF033537">
    <property type="entry name" value="lasso_biosyn_B2"/>
    <property type="match status" value="1"/>
</dbReference>
<dbReference type="Pfam" id="PF13471">
    <property type="entry name" value="Transglut_core3"/>
    <property type="match status" value="1"/>
</dbReference>
<feature type="domain" description="Microcin J25-processing protein McjB C-terminal" evidence="1">
    <location>
        <begin position="114"/>
        <end position="218"/>
    </location>
</feature>
<evidence type="ECO:0000313" key="2">
    <source>
        <dbReference type="EMBL" id="ATP17560.1"/>
    </source>
</evidence>
<dbReference type="InterPro" id="IPR032708">
    <property type="entry name" value="McjB_C"/>
</dbReference>
<name>A0A0J9CU00_SPHYA</name>
<dbReference type="RefSeq" id="WP_048939334.1">
    <property type="nucleotide sequence ID" value="NZ_CP020925.1"/>
</dbReference>
<dbReference type="AlphaFoldDB" id="A0A0J9CU00"/>
<accession>A0A0J9CU00</accession>